<protein>
    <recommendedName>
        <fullName evidence="1">HVA22-like protein</fullName>
    </recommendedName>
</protein>
<dbReference type="EMBL" id="CM000146">
    <property type="protein sequence ID" value="EAZ45472.1"/>
    <property type="molecule type" value="Genomic_DNA"/>
</dbReference>
<evidence type="ECO:0000313" key="4">
    <source>
        <dbReference type="EMBL" id="EAZ45472.1"/>
    </source>
</evidence>
<accession>A3C0Y3</accession>
<feature type="signal peptide" evidence="3">
    <location>
        <begin position="1"/>
        <end position="15"/>
    </location>
</feature>
<comment type="caution">
    <text evidence="1">Lacks conserved residue(s) required for the propagation of feature annotation.</text>
</comment>
<keyword evidence="1" id="KW-0472">Membrane</keyword>
<keyword evidence="1" id="KW-0812">Transmembrane</keyword>
<evidence type="ECO:0000256" key="2">
    <source>
        <dbReference type="SAM" id="MobiDB-lite"/>
    </source>
</evidence>
<organism evidence="4">
    <name type="scientific">Oryza sativa subsp. japonica</name>
    <name type="common">Rice</name>
    <dbReference type="NCBI Taxonomy" id="39947"/>
    <lineage>
        <taxon>Eukaryota</taxon>
        <taxon>Viridiplantae</taxon>
        <taxon>Streptophyta</taxon>
        <taxon>Embryophyta</taxon>
        <taxon>Tracheophyta</taxon>
        <taxon>Spermatophyta</taxon>
        <taxon>Magnoliopsida</taxon>
        <taxon>Liliopsida</taxon>
        <taxon>Poales</taxon>
        <taxon>Poaceae</taxon>
        <taxon>BOP clade</taxon>
        <taxon>Oryzoideae</taxon>
        <taxon>Oryzeae</taxon>
        <taxon>Oryzinae</taxon>
        <taxon>Oryza</taxon>
        <taxon>Oryza sativa</taxon>
    </lineage>
</organism>
<reference evidence="4" key="2">
    <citation type="submission" date="2008-12" db="EMBL/GenBank/DDBJ databases">
        <title>Improved gene annotation of the rice (Oryza sativa) genomes.</title>
        <authorList>
            <person name="Wang J."/>
            <person name="Li R."/>
            <person name="Fan W."/>
            <person name="Huang Q."/>
            <person name="Zhang J."/>
            <person name="Zhou Y."/>
            <person name="Hu Y."/>
            <person name="Zi S."/>
            <person name="Li J."/>
            <person name="Ni P."/>
            <person name="Zheng H."/>
            <person name="Zhang Y."/>
            <person name="Zhao M."/>
            <person name="Hao Q."/>
            <person name="McDermott J."/>
            <person name="Samudrala R."/>
            <person name="Kristiansen K."/>
            <person name="Wong G.K.-S."/>
        </authorList>
    </citation>
    <scope>NUCLEOTIDE SEQUENCE</scope>
</reference>
<dbReference type="Proteomes" id="UP000007752">
    <property type="component" value="Chromosome 9"/>
</dbReference>
<dbReference type="InterPro" id="IPR004345">
    <property type="entry name" value="TB2_DP1_HVA22"/>
</dbReference>
<feature type="transmembrane region" description="Helical" evidence="1">
    <location>
        <begin position="43"/>
        <end position="64"/>
    </location>
</feature>
<dbReference type="GO" id="GO:0016020">
    <property type="term" value="C:membrane"/>
    <property type="evidence" value="ECO:0007669"/>
    <property type="project" value="UniProtKB-SubCell"/>
</dbReference>
<reference evidence="4" key="1">
    <citation type="journal article" date="2005" name="PLoS Biol.">
        <title>The genomes of Oryza sativa: a history of duplications.</title>
        <authorList>
            <person name="Yu J."/>
            <person name="Wang J."/>
            <person name="Lin W."/>
            <person name="Li S."/>
            <person name="Li H."/>
            <person name="Zhou J."/>
            <person name="Ni P."/>
            <person name="Dong W."/>
            <person name="Hu S."/>
            <person name="Zeng C."/>
            <person name="Zhang J."/>
            <person name="Zhang Y."/>
            <person name="Li R."/>
            <person name="Xu Z."/>
            <person name="Li S."/>
            <person name="Li X."/>
            <person name="Zheng H."/>
            <person name="Cong L."/>
            <person name="Lin L."/>
            <person name="Yin J."/>
            <person name="Geng J."/>
            <person name="Li G."/>
            <person name="Shi J."/>
            <person name="Liu J."/>
            <person name="Lv H."/>
            <person name="Li J."/>
            <person name="Wang J."/>
            <person name="Deng Y."/>
            <person name="Ran L."/>
            <person name="Shi X."/>
            <person name="Wang X."/>
            <person name="Wu Q."/>
            <person name="Li C."/>
            <person name="Ren X."/>
            <person name="Wang J."/>
            <person name="Wang X."/>
            <person name="Li D."/>
            <person name="Liu D."/>
            <person name="Zhang X."/>
            <person name="Ji Z."/>
            <person name="Zhao W."/>
            <person name="Sun Y."/>
            <person name="Zhang Z."/>
            <person name="Bao J."/>
            <person name="Han Y."/>
            <person name="Dong L."/>
            <person name="Ji J."/>
            <person name="Chen P."/>
            <person name="Wu S."/>
            <person name="Liu J."/>
            <person name="Xiao Y."/>
            <person name="Bu D."/>
            <person name="Tan J."/>
            <person name="Yang L."/>
            <person name="Ye C."/>
            <person name="Zhang J."/>
            <person name="Xu J."/>
            <person name="Zhou Y."/>
            <person name="Yu Y."/>
            <person name="Zhang B."/>
            <person name="Zhuang S."/>
            <person name="Wei H."/>
            <person name="Liu B."/>
            <person name="Lei M."/>
            <person name="Yu H."/>
            <person name="Li Y."/>
            <person name="Xu H."/>
            <person name="Wei S."/>
            <person name="He X."/>
            <person name="Fang L."/>
            <person name="Zhang Z."/>
            <person name="Zhang Y."/>
            <person name="Huang X."/>
            <person name="Su Z."/>
            <person name="Tong W."/>
            <person name="Li J."/>
            <person name="Tong Z."/>
            <person name="Li S."/>
            <person name="Ye J."/>
            <person name="Wang L."/>
            <person name="Fang L."/>
            <person name="Lei T."/>
            <person name="Chen C."/>
            <person name="Chen H."/>
            <person name="Xu Z."/>
            <person name="Li H."/>
            <person name="Huang H."/>
            <person name="Zhang F."/>
            <person name="Xu H."/>
            <person name="Li N."/>
            <person name="Zhao C."/>
            <person name="Li S."/>
            <person name="Dong L."/>
            <person name="Huang Y."/>
            <person name="Li L."/>
            <person name="Xi Y."/>
            <person name="Qi Q."/>
            <person name="Li W."/>
            <person name="Zhang B."/>
            <person name="Hu W."/>
            <person name="Zhang Y."/>
            <person name="Tian X."/>
            <person name="Jiao Y."/>
            <person name="Liang X."/>
            <person name="Jin J."/>
            <person name="Gao L."/>
            <person name="Zheng W."/>
            <person name="Hao B."/>
            <person name="Liu S."/>
            <person name="Wang W."/>
            <person name="Yuan L."/>
            <person name="Cao M."/>
            <person name="McDermott J."/>
            <person name="Samudrala R."/>
            <person name="Wang J."/>
            <person name="Wong G.K."/>
            <person name="Yang H."/>
        </authorList>
    </citation>
    <scope>NUCLEOTIDE SEQUENCE [LARGE SCALE GENOMIC DNA]</scope>
</reference>
<dbReference type="AlphaFoldDB" id="A3C0Y3"/>
<comment type="similarity">
    <text evidence="1">Belongs to the DP1 family.</text>
</comment>
<feature type="chain" id="PRO_5012903747" description="HVA22-like protein" evidence="3">
    <location>
        <begin position="16"/>
        <end position="215"/>
    </location>
</feature>
<sequence length="215" mass="24799">MAVLLITRLLTLVLGYAYPAYDCYKTLELNKPQIDQLRFWCQYWILLAFLTTLETITYFTVSWLPMYGEAKLALVLYLWYPKTRGAKHVYESYLQPVLARHEADIDRGLLQLRASAKDATASHLQAAVSLGPGLLRRSRRPRLVAAAGGEKQRRRRPRRPENRFAFSVTVDHQLVTIDAMIDTPGLHADQLQKRQKINPEEEEEDEDATVSKTRR</sequence>
<evidence type="ECO:0000256" key="3">
    <source>
        <dbReference type="SAM" id="SignalP"/>
    </source>
</evidence>
<dbReference type="PANTHER" id="PTHR12300">
    <property type="entry name" value="HVA22-LIKE PROTEINS"/>
    <property type="match status" value="1"/>
</dbReference>
<dbReference type="PANTHER" id="PTHR12300:SF100">
    <property type="entry name" value="HVA22-LIKE PROTEIN"/>
    <property type="match status" value="1"/>
</dbReference>
<dbReference type="Pfam" id="PF03134">
    <property type="entry name" value="TB2_DP1_HVA22"/>
    <property type="match status" value="1"/>
</dbReference>
<proteinExistence type="inferred from homology"/>
<keyword evidence="1" id="KW-1133">Transmembrane helix</keyword>
<comment type="subcellular location">
    <subcellularLocation>
        <location evidence="1">Membrane</location>
        <topology evidence="1">Multi-pass membrane protein</topology>
    </subcellularLocation>
</comment>
<feature type="region of interest" description="Disordered" evidence="2">
    <location>
        <begin position="186"/>
        <end position="215"/>
    </location>
</feature>
<evidence type="ECO:0000256" key="1">
    <source>
        <dbReference type="RuleBase" id="RU362006"/>
    </source>
</evidence>
<keyword evidence="3" id="KW-0732">Signal</keyword>
<name>A3C0Y3_ORYSJ</name>
<gene>
    <name evidence="4" type="ORF">OsJ_30125</name>
</gene>